<evidence type="ECO:0000313" key="1">
    <source>
        <dbReference type="EMBL" id="CAB0004098.1"/>
    </source>
</evidence>
<sequence>MPFPRSARQRRDGSLPSLEPLWRHLIAAESARSAIGYIMRRVSPPASSVAFRFRQLFGSASGSHADLSYGRLLTEWHSIDVLYF</sequence>
<dbReference type="AlphaFoldDB" id="A0A6H5GLW1"/>
<dbReference type="EMBL" id="CADCXU010014444">
    <property type="protein sequence ID" value="CAB0004098.1"/>
    <property type="molecule type" value="Genomic_DNA"/>
</dbReference>
<gene>
    <name evidence="1" type="ORF">NTEN_LOCUS9575</name>
</gene>
<organism evidence="1 2">
    <name type="scientific">Nesidiocoris tenuis</name>
    <dbReference type="NCBI Taxonomy" id="355587"/>
    <lineage>
        <taxon>Eukaryota</taxon>
        <taxon>Metazoa</taxon>
        <taxon>Ecdysozoa</taxon>
        <taxon>Arthropoda</taxon>
        <taxon>Hexapoda</taxon>
        <taxon>Insecta</taxon>
        <taxon>Pterygota</taxon>
        <taxon>Neoptera</taxon>
        <taxon>Paraneoptera</taxon>
        <taxon>Hemiptera</taxon>
        <taxon>Heteroptera</taxon>
        <taxon>Panheteroptera</taxon>
        <taxon>Cimicomorpha</taxon>
        <taxon>Miridae</taxon>
        <taxon>Dicyphina</taxon>
        <taxon>Nesidiocoris</taxon>
    </lineage>
</organism>
<name>A0A6H5GLW1_9HEMI</name>
<keyword evidence="2" id="KW-1185">Reference proteome</keyword>
<proteinExistence type="predicted"/>
<protein>
    <submittedName>
        <fullName evidence="1">Uncharacterized protein</fullName>
    </submittedName>
</protein>
<reference evidence="1 2" key="1">
    <citation type="submission" date="2020-02" db="EMBL/GenBank/DDBJ databases">
        <authorList>
            <person name="Ferguson B K."/>
        </authorList>
    </citation>
    <scope>NUCLEOTIDE SEQUENCE [LARGE SCALE GENOMIC DNA]</scope>
</reference>
<evidence type="ECO:0000313" key="2">
    <source>
        <dbReference type="Proteomes" id="UP000479000"/>
    </source>
</evidence>
<dbReference type="Proteomes" id="UP000479000">
    <property type="component" value="Unassembled WGS sequence"/>
</dbReference>
<accession>A0A6H5GLW1</accession>